<name>A0A7K3TAR4_9BIFI</name>
<accession>A0A7K3TAR4</accession>
<gene>
    <name evidence="2" type="ORF">GFD24_03040</name>
</gene>
<feature type="transmembrane region" description="Helical" evidence="1">
    <location>
        <begin position="198"/>
        <end position="224"/>
    </location>
</feature>
<organism evidence="2 3">
    <name type="scientific">Bifidobacterium ramosum</name>
    <dbReference type="NCBI Taxonomy" id="1798158"/>
    <lineage>
        <taxon>Bacteria</taxon>
        <taxon>Bacillati</taxon>
        <taxon>Actinomycetota</taxon>
        <taxon>Actinomycetes</taxon>
        <taxon>Bifidobacteriales</taxon>
        <taxon>Bifidobacteriaceae</taxon>
        <taxon>Bifidobacterium</taxon>
    </lineage>
</organism>
<feature type="transmembrane region" description="Helical" evidence="1">
    <location>
        <begin position="128"/>
        <end position="154"/>
    </location>
</feature>
<dbReference type="AlphaFoldDB" id="A0A7K3TAR4"/>
<feature type="transmembrane region" description="Helical" evidence="1">
    <location>
        <begin position="87"/>
        <end position="107"/>
    </location>
</feature>
<sequence length="291" mass="30376">MMFNLLRSDLYRLVHGRKFWVVTASVVLLTAGLLTTLMLLGAATGAAQTDTDGVTVTANATSGLAASARMMDSHTAMLSSSGMGGGSMLAMFVAVLAVLVVMDDWDAGFVKNLLAGRRSRMVYAADRLLLSALLTAWNVAVAIASLELTCLALGVRFRHAESLGTYLAFCGLKTLGVITFVMVAVALAMIARSKAFGVAAAVLVGAGVMGSLLNIVLSMIAAYAPWVGRLTPWLPSNTVKLYADGAGLFATTAGGVSLGMPVWAHALICFVGWIVLSVGATLLVNRRRDVC</sequence>
<evidence type="ECO:0000256" key="1">
    <source>
        <dbReference type="SAM" id="Phobius"/>
    </source>
</evidence>
<comment type="caution">
    <text evidence="2">The sequence shown here is derived from an EMBL/GenBank/DDBJ whole genome shotgun (WGS) entry which is preliminary data.</text>
</comment>
<protein>
    <submittedName>
        <fullName evidence="2">Uncharacterized protein</fullName>
    </submittedName>
</protein>
<keyword evidence="1" id="KW-1133">Transmembrane helix</keyword>
<dbReference type="Proteomes" id="UP000469943">
    <property type="component" value="Unassembled WGS sequence"/>
</dbReference>
<keyword evidence="1" id="KW-0472">Membrane</keyword>
<feature type="transmembrane region" description="Helical" evidence="1">
    <location>
        <begin position="166"/>
        <end position="191"/>
    </location>
</feature>
<feature type="transmembrane region" description="Helical" evidence="1">
    <location>
        <begin position="20"/>
        <end position="43"/>
    </location>
</feature>
<dbReference type="EMBL" id="WHZX01000002">
    <property type="protein sequence ID" value="NEG71210.1"/>
    <property type="molecule type" value="Genomic_DNA"/>
</dbReference>
<dbReference type="OrthoDB" id="3231220at2"/>
<dbReference type="RefSeq" id="WP_152358382.1">
    <property type="nucleotide sequence ID" value="NZ_WBSM01000006.1"/>
</dbReference>
<evidence type="ECO:0000313" key="3">
    <source>
        <dbReference type="Proteomes" id="UP000469943"/>
    </source>
</evidence>
<feature type="transmembrane region" description="Helical" evidence="1">
    <location>
        <begin position="262"/>
        <end position="284"/>
    </location>
</feature>
<proteinExistence type="predicted"/>
<keyword evidence="1" id="KW-0812">Transmembrane</keyword>
<evidence type="ECO:0000313" key="2">
    <source>
        <dbReference type="EMBL" id="NEG71210.1"/>
    </source>
</evidence>
<reference evidence="2 3" key="1">
    <citation type="submission" date="2019-10" db="EMBL/GenBank/DDBJ databases">
        <title>Bifidobacterium from non-human primates.</title>
        <authorList>
            <person name="Modesto M."/>
        </authorList>
    </citation>
    <scope>NUCLEOTIDE SEQUENCE [LARGE SCALE GENOMIC DNA]</scope>
    <source>
        <strain evidence="2 3">TREM</strain>
    </source>
</reference>